<keyword evidence="4" id="KW-1185">Reference proteome</keyword>
<evidence type="ECO:0000313" key="3">
    <source>
        <dbReference type="EMBL" id="PON27190.1"/>
    </source>
</evidence>
<feature type="domain" description="DUF8212" evidence="2">
    <location>
        <begin position="226"/>
        <end position="255"/>
    </location>
</feature>
<feature type="domain" description="Heterokaryon incompatibility" evidence="1">
    <location>
        <begin position="21"/>
        <end position="106"/>
    </location>
</feature>
<dbReference type="InterPro" id="IPR010730">
    <property type="entry name" value="HET"/>
</dbReference>
<comment type="caution">
    <text evidence="3">The sequence shown here is derived from an EMBL/GenBank/DDBJ whole genome shotgun (WGS) entry which is preliminary data.</text>
</comment>
<evidence type="ECO:0000259" key="1">
    <source>
        <dbReference type="Pfam" id="PF06985"/>
    </source>
</evidence>
<dbReference type="EMBL" id="JPDN02000011">
    <property type="protein sequence ID" value="PON27190.1"/>
    <property type="molecule type" value="Genomic_DNA"/>
</dbReference>
<dbReference type="AlphaFoldDB" id="A0A2P4ZSB3"/>
<name>A0A2P4ZSB3_9HYPO</name>
<organism evidence="3 4">
    <name type="scientific">Trichoderma gamsii</name>
    <dbReference type="NCBI Taxonomy" id="398673"/>
    <lineage>
        <taxon>Eukaryota</taxon>
        <taxon>Fungi</taxon>
        <taxon>Dikarya</taxon>
        <taxon>Ascomycota</taxon>
        <taxon>Pezizomycotina</taxon>
        <taxon>Sordariomycetes</taxon>
        <taxon>Hypocreomycetidae</taxon>
        <taxon>Hypocreales</taxon>
        <taxon>Hypocreaceae</taxon>
        <taxon>Trichoderma</taxon>
    </lineage>
</organism>
<dbReference type="Pfam" id="PF06985">
    <property type="entry name" value="HET"/>
    <property type="match status" value="1"/>
</dbReference>
<dbReference type="Proteomes" id="UP000054821">
    <property type="component" value="Unassembled WGS sequence"/>
</dbReference>
<dbReference type="Pfam" id="PF26640">
    <property type="entry name" value="DUF8212"/>
    <property type="match status" value="1"/>
</dbReference>
<dbReference type="GeneID" id="29980776"/>
<proteinExistence type="predicted"/>
<reference evidence="3 4" key="1">
    <citation type="journal article" date="2016" name="Genome Announc.">
        <title>Draft Whole-Genome Sequence of Trichoderma gamsii T6085, a Promising Biocontrol Agent of Fusarium Head Blight on Wheat.</title>
        <authorList>
            <person name="Baroncelli R."/>
            <person name="Zapparata A."/>
            <person name="Piaggeschi G."/>
            <person name="Sarrocco S."/>
            <person name="Vannacci G."/>
        </authorList>
    </citation>
    <scope>NUCLEOTIDE SEQUENCE [LARGE SCALE GENOMIC DNA]</scope>
    <source>
        <strain evidence="3 4">T6085</strain>
    </source>
</reference>
<evidence type="ECO:0000259" key="2">
    <source>
        <dbReference type="Pfam" id="PF26640"/>
    </source>
</evidence>
<accession>A0A2P4ZSB3</accession>
<sequence>MRLINTRTLKLHQFHGKPPPYAILSHTWGQEEVSFQDFHSPDLREKLAGFSKIRDTCKKAYSHGLDYAWVDTCCIDKSNSTELSEAINSMFKWYKNSAIAYAFLEDYPSPKIEKPALTTAAVGFGHSRWFTRGWTLQELIAPPRLEFYNKSWEKIAEKTAVAKQLAVVTGVDAFVLDGSGPLQQVSVGRRLSWAANRETTRAEDLAYSLFGLFDVYMPLIYGEGGRAFLRLQEHILQQSDDHTIFAWRAATPSKDPDMAYGLFAKSPRDFHNFVDKSYRRGLPEYKIQSGVDRLVCVWGSKVPQDPITMSNKGIHITSLIKSLRQPWASGDLVILLLNCCFDANPSATAGIYLKRLGADRYARVRGNELARVHSDNNTSLASICGIKSTSDIIGQYFEEPWTTMARVREEYLEEEISQMGSGSVGKRYKNALYLKPNLLRGNKLFHESQLRQMMIMDSHQIWRSFRFDVKSNDDDLVIKTYPNFKAVLVFESPRHEKSLLLFLASRINNRNHECDVDAVSLAVDDVREWHQNLSTVEEFIQTKIRLQTRQTTPSIKVTLSPFSVHGINMQSIGILQPSFTTSRGRASKNISKAFYLVLLTIFSLEMLSMAIENDKSLS</sequence>
<gene>
    <name evidence="3" type="ORF">TGAM01_v204139</name>
</gene>
<dbReference type="PANTHER" id="PTHR10622:SF12">
    <property type="entry name" value="HET DOMAIN-CONTAINING PROTEIN"/>
    <property type="match status" value="1"/>
</dbReference>
<evidence type="ECO:0000313" key="4">
    <source>
        <dbReference type="Proteomes" id="UP000054821"/>
    </source>
</evidence>
<dbReference type="RefSeq" id="XP_018666158.1">
    <property type="nucleotide sequence ID" value="XM_018800693.1"/>
</dbReference>
<protein>
    <submittedName>
        <fullName evidence="3">Uncharacterized protein</fullName>
    </submittedName>
</protein>
<dbReference type="STRING" id="398673.A0A2P4ZSB3"/>
<dbReference type="InterPro" id="IPR058525">
    <property type="entry name" value="DUF8212"/>
</dbReference>
<dbReference type="PANTHER" id="PTHR10622">
    <property type="entry name" value="HET DOMAIN-CONTAINING PROTEIN"/>
    <property type="match status" value="1"/>
</dbReference>